<feature type="chain" id="PRO_5010858317" description="Mucin TcMUCII" evidence="2">
    <location>
        <begin position="21"/>
        <end position="300"/>
    </location>
</feature>
<reference evidence="3 4" key="1">
    <citation type="submission" date="2017-03" db="EMBL/GenBank/DDBJ databases">
        <title>An alternative strategy for trypanosome survival in the mammalian bloodstream revealed through genome and transcriptome analysis of the ubiquitous bovine parasite Trypanosoma (Megatrypanum) theileri.</title>
        <authorList>
            <person name="Kelly S."/>
            <person name="Ivens A."/>
            <person name="Mott A."/>
            <person name="O'Neill E."/>
            <person name="Emms D."/>
            <person name="Macleod O."/>
            <person name="Voorheis P."/>
            <person name="Matthews J."/>
            <person name="Matthews K."/>
            <person name="Carrington M."/>
        </authorList>
    </citation>
    <scope>NUCLEOTIDE SEQUENCE [LARGE SCALE GENOMIC DNA]</scope>
    <source>
        <strain evidence="3">Edinburgh</strain>
    </source>
</reference>
<sequence length="300" mass="31595">MMMMRRVMCVLAVLLCCACGYTMTAAAAEGAPKPQDIEGLYSPWDGEPINEVITCVGKSSDPAEKKCSEWLKDRKDWKPKPSVVDKEERSSGSPRSDSSEPRPQNLSGASHGTESDGLHVTQTTEDNLEHSAADGQRENGKGESGSSSLAEGTDHHQENSGSAITRQINGPESGPRTTTEQGPTQTSNTAPQQNRSSLSNKGDNSAHGDNNTPQQPSPAPVNATAAPHSQENTSTTPTSTESTTSEAPTTTTSPAPNAEITNTITSTVQNKANADSSISSMWMRTAAPLLIVAVLFSATL</sequence>
<evidence type="ECO:0000313" key="4">
    <source>
        <dbReference type="Proteomes" id="UP000192257"/>
    </source>
</evidence>
<gene>
    <name evidence="3" type="ORF">TM35_001111100</name>
</gene>
<keyword evidence="2" id="KW-0732">Signal</keyword>
<evidence type="ECO:0000256" key="1">
    <source>
        <dbReference type="SAM" id="MobiDB-lite"/>
    </source>
</evidence>
<dbReference type="VEuPathDB" id="TriTrypDB:TM35_001111100"/>
<dbReference type="AlphaFoldDB" id="A0A1X0NDV9"/>
<dbReference type="Proteomes" id="UP000192257">
    <property type="component" value="Unassembled WGS sequence"/>
</dbReference>
<dbReference type="EMBL" id="NBCO01000111">
    <property type="protein sequence ID" value="ORC81604.1"/>
    <property type="molecule type" value="Genomic_DNA"/>
</dbReference>
<evidence type="ECO:0008006" key="5">
    <source>
        <dbReference type="Google" id="ProtNLM"/>
    </source>
</evidence>
<feature type="compositionally biased region" description="Low complexity" evidence="1">
    <location>
        <begin position="231"/>
        <end position="259"/>
    </location>
</feature>
<evidence type="ECO:0000256" key="2">
    <source>
        <dbReference type="SAM" id="SignalP"/>
    </source>
</evidence>
<organism evidence="3 4">
    <name type="scientific">Trypanosoma theileri</name>
    <dbReference type="NCBI Taxonomy" id="67003"/>
    <lineage>
        <taxon>Eukaryota</taxon>
        <taxon>Discoba</taxon>
        <taxon>Euglenozoa</taxon>
        <taxon>Kinetoplastea</taxon>
        <taxon>Metakinetoplastina</taxon>
        <taxon>Trypanosomatida</taxon>
        <taxon>Trypanosomatidae</taxon>
        <taxon>Trypanosoma</taxon>
    </lineage>
</organism>
<keyword evidence="4" id="KW-1185">Reference proteome</keyword>
<feature type="compositionally biased region" description="Basic and acidic residues" evidence="1">
    <location>
        <begin position="127"/>
        <end position="141"/>
    </location>
</feature>
<protein>
    <recommendedName>
        <fullName evidence="5">Mucin TcMUCII</fullName>
    </recommendedName>
</protein>
<feature type="signal peptide" evidence="2">
    <location>
        <begin position="1"/>
        <end position="20"/>
    </location>
</feature>
<name>A0A1X0NDV9_9TRYP</name>
<feature type="compositionally biased region" description="Basic and acidic residues" evidence="1">
    <location>
        <begin position="61"/>
        <end position="90"/>
    </location>
</feature>
<proteinExistence type="predicted"/>
<feature type="region of interest" description="Disordered" evidence="1">
    <location>
        <begin position="60"/>
        <end position="265"/>
    </location>
</feature>
<evidence type="ECO:0000313" key="3">
    <source>
        <dbReference type="EMBL" id="ORC81604.1"/>
    </source>
</evidence>
<dbReference type="GeneID" id="39991495"/>
<comment type="caution">
    <text evidence="3">The sequence shown here is derived from an EMBL/GenBank/DDBJ whole genome shotgun (WGS) entry which is preliminary data.</text>
</comment>
<dbReference type="RefSeq" id="XP_028877000.1">
    <property type="nucleotide sequence ID" value="XM_029031715.1"/>
</dbReference>
<accession>A0A1X0NDV9</accession>
<feature type="compositionally biased region" description="Polar residues" evidence="1">
    <location>
        <begin position="159"/>
        <end position="214"/>
    </location>
</feature>